<sequence>IVYHKDLAIIILDTEGLMSLEESGSIFDNQMITMAILTSHLVIINHKGELSSNLEGLIGMSLYAKLQIQSLPFKPKLLFVLRDQMSRENKTIFLEQLSRFKDNLQTSSNFLKVSIDDEFEINQENIVLLPSAFNEDINKELNITQRWRNEAFAYDINQLRRNIFNDFHEQHIQDNYGLTNIDAFYNKTSSNWKTIDELGQGLLECKSLAELNVTNELKSKANEIIQKNSKLLLKDGTELLNCLLTKQKQTTEQLNNNSANNIRVNTDIYLKSFIDNGFDQLHNLTEKLIKDATDDFEQCTQQTYYADLKCNIQKDIEPRIRCTEQLLKQRFEQDVYTISKENATLEMQKQLLNTARIFFDKQKQTQTITDINELNTALDEKYNELYKKFEENLNLLQKSESDITETILNIYNRIIRIRGTTANKHNIYNLCPILVHNTFCSEFHELESIYESIQSYIIQGQTSNKINSLLKNLLGTSSWKTLNEHLGWFNHCVRGDEHKKEIFVSIAEGVIPQFNNNINTMLSTIKLSYNDPELISSLIQYVDDSIKTQRSPIQKYWNYLNIPQITADLIRIALRYLIDQAKQIADRKHEESKQTLNQLKEWKISIQEQFLSSKDSFEQGQRFKTDLQKQIVEEIKRIYMRVIISEVHTIITNNSEIDSNKIATNAYNDSIGSNPPDANNIMKYIIDINRYYLELALNKIQVRKETIVTNQIHLLEKIIFNCVDNAIETVEKHDCHNVQEVHQDIVKNLQQILSDFRLSPMIGISSEIKDPDRFKESFK</sequence>
<organism evidence="2 3">
    <name type="scientific">Adineta steineri</name>
    <dbReference type="NCBI Taxonomy" id="433720"/>
    <lineage>
        <taxon>Eukaryota</taxon>
        <taxon>Metazoa</taxon>
        <taxon>Spiralia</taxon>
        <taxon>Gnathifera</taxon>
        <taxon>Rotifera</taxon>
        <taxon>Eurotatoria</taxon>
        <taxon>Bdelloidea</taxon>
        <taxon>Adinetida</taxon>
        <taxon>Adinetidae</taxon>
        <taxon>Adineta</taxon>
    </lineage>
</organism>
<evidence type="ECO:0000313" key="1">
    <source>
        <dbReference type="EMBL" id="CAF1573974.1"/>
    </source>
</evidence>
<evidence type="ECO:0000313" key="2">
    <source>
        <dbReference type="EMBL" id="CAF1670351.1"/>
    </source>
</evidence>
<reference evidence="2" key="1">
    <citation type="submission" date="2021-02" db="EMBL/GenBank/DDBJ databases">
        <authorList>
            <person name="Nowell W R."/>
        </authorList>
    </citation>
    <scope>NUCLEOTIDE SEQUENCE</scope>
</reference>
<dbReference type="InterPro" id="IPR027417">
    <property type="entry name" value="P-loop_NTPase"/>
</dbReference>
<dbReference type="OrthoDB" id="10058824at2759"/>
<evidence type="ECO:0000313" key="3">
    <source>
        <dbReference type="Proteomes" id="UP000663832"/>
    </source>
</evidence>
<protein>
    <recommendedName>
        <fullName evidence="4">VLIG-type G domain-containing protein</fullName>
    </recommendedName>
</protein>
<dbReference type="Proteomes" id="UP000663832">
    <property type="component" value="Unassembled WGS sequence"/>
</dbReference>
<dbReference type="Proteomes" id="UP000663877">
    <property type="component" value="Unassembled WGS sequence"/>
</dbReference>
<proteinExistence type="predicted"/>
<dbReference type="EMBL" id="CAJNOM010006462">
    <property type="protein sequence ID" value="CAF1670351.1"/>
    <property type="molecule type" value="Genomic_DNA"/>
</dbReference>
<feature type="non-terminal residue" evidence="2">
    <location>
        <position position="1"/>
    </location>
</feature>
<keyword evidence="3" id="KW-1185">Reference proteome</keyword>
<dbReference type="AlphaFoldDB" id="A0A816G6P4"/>
<evidence type="ECO:0008006" key="4">
    <source>
        <dbReference type="Google" id="ProtNLM"/>
    </source>
</evidence>
<dbReference type="EMBL" id="CAJNOI010006047">
    <property type="protein sequence ID" value="CAF1573974.1"/>
    <property type="molecule type" value="Genomic_DNA"/>
</dbReference>
<accession>A0A816G6P4</accession>
<feature type="non-terminal residue" evidence="2">
    <location>
        <position position="779"/>
    </location>
</feature>
<name>A0A816G6P4_9BILA</name>
<dbReference type="Gene3D" id="3.40.50.300">
    <property type="entry name" value="P-loop containing nucleotide triphosphate hydrolases"/>
    <property type="match status" value="1"/>
</dbReference>
<comment type="caution">
    <text evidence="2">The sequence shown here is derived from an EMBL/GenBank/DDBJ whole genome shotgun (WGS) entry which is preliminary data.</text>
</comment>
<gene>
    <name evidence="1" type="ORF">BJG266_LOCUS48016</name>
    <name evidence="2" type="ORF">QVE165_LOCUS65068</name>
</gene>